<dbReference type="EMBL" id="CP059693">
    <property type="protein sequence ID" value="WDE13133.1"/>
    <property type="molecule type" value="Genomic_DNA"/>
</dbReference>
<dbReference type="RefSeq" id="WP_274053475.1">
    <property type="nucleotide sequence ID" value="NZ_CP059693.1"/>
</dbReference>
<reference evidence="1 2" key="1">
    <citation type="journal article" date="2022" name="Mar. Drugs">
        <title>Bioassay-Guided Fractionation Leads to the Detection of Cholic Acid Generated by the Rare Thalassomonas sp.</title>
        <authorList>
            <person name="Pheiffer F."/>
            <person name="Schneider Y.K."/>
            <person name="Hansen E.H."/>
            <person name="Andersen J.H."/>
            <person name="Isaksson J."/>
            <person name="Busche T."/>
            <person name="R C."/>
            <person name="Kalinowski J."/>
            <person name="Zyl L.V."/>
            <person name="Trindade M."/>
        </authorList>
    </citation>
    <scope>NUCLEOTIDE SEQUENCE [LARGE SCALE GENOMIC DNA]</scope>
    <source>
        <strain evidence="1 2">A5K-61T</strain>
    </source>
</reference>
<protein>
    <submittedName>
        <fullName evidence="1">Uncharacterized protein</fullName>
    </submittedName>
</protein>
<proteinExistence type="predicted"/>
<name>A0ABY7VJM0_9GAMM</name>
<sequence>MHQIVAITLQQASGWTYGDNFFFIDHLNDPNENGFEDNALYGEFYLNPSPGGYSSISLPWGRAESQYVGGRQNKPGEGCTGESALKAWRLWFLFFFQWLTFGLSYLM</sequence>
<dbReference type="SUPFAM" id="SSF111364">
    <property type="entry name" value="Tsx-like channel"/>
    <property type="match status" value="1"/>
</dbReference>
<dbReference type="InterPro" id="IPR036777">
    <property type="entry name" value="Channel_Tsx-like_sf"/>
</dbReference>
<organism evidence="1 2">
    <name type="scientific">Thalassomonas haliotis</name>
    <dbReference type="NCBI Taxonomy" id="485448"/>
    <lineage>
        <taxon>Bacteria</taxon>
        <taxon>Pseudomonadati</taxon>
        <taxon>Pseudomonadota</taxon>
        <taxon>Gammaproteobacteria</taxon>
        <taxon>Alteromonadales</taxon>
        <taxon>Colwelliaceae</taxon>
        <taxon>Thalassomonas</taxon>
    </lineage>
</organism>
<keyword evidence="2" id="KW-1185">Reference proteome</keyword>
<evidence type="ECO:0000313" key="2">
    <source>
        <dbReference type="Proteomes" id="UP001215231"/>
    </source>
</evidence>
<gene>
    <name evidence="1" type="ORF">H3N35_06730</name>
</gene>
<dbReference type="Gene3D" id="2.40.230.20">
    <property type="entry name" value="Nucleoside-specific channel-forming protein, Tsx-like"/>
    <property type="match status" value="1"/>
</dbReference>
<dbReference type="Proteomes" id="UP001215231">
    <property type="component" value="Chromosome"/>
</dbReference>
<accession>A0ABY7VJM0</accession>
<evidence type="ECO:0000313" key="1">
    <source>
        <dbReference type="EMBL" id="WDE13133.1"/>
    </source>
</evidence>